<reference evidence="3" key="1">
    <citation type="journal article" date="2012" name="J. Microbiol. Biotechnol.">
        <title>Ramlibacter ginsenosidimutans sp. nov., with ginsenoside-converting activity.</title>
        <authorList>
            <person name="Wang L."/>
            <person name="An D.S."/>
            <person name="Kim S.G."/>
            <person name="Jin F.X."/>
            <person name="Kim S.C."/>
            <person name="Lee S.T."/>
            <person name="Im W.T."/>
        </authorList>
    </citation>
    <scope>NUCLEOTIDE SEQUENCE</scope>
    <source>
        <strain evidence="3">KACC 17527</strain>
    </source>
</reference>
<evidence type="ECO:0000259" key="2">
    <source>
        <dbReference type="Pfam" id="PF00582"/>
    </source>
</evidence>
<keyword evidence="4" id="KW-1185">Reference proteome</keyword>
<dbReference type="EMBL" id="JAEPWM010000010">
    <property type="protein sequence ID" value="MBK6008414.1"/>
    <property type="molecule type" value="Genomic_DNA"/>
</dbReference>
<sequence>MFKFVIAVDGSEFSDRAIQAAARLTKAGPEVEAVIVNVRDDPRALGSDDRESLERFDQDQRRRQDEVLLAADKLARSAGLKVVLRAAMGLPASEIVRAAEDTKADAIAMGVRGMGPSGGPLIGPVTHRVLHQANVPVLLSK</sequence>
<dbReference type="PANTHER" id="PTHR46268:SF15">
    <property type="entry name" value="UNIVERSAL STRESS PROTEIN HP_0031"/>
    <property type="match status" value="1"/>
</dbReference>
<dbReference type="CDD" id="cd00293">
    <property type="entry name" value="USP-like"/>
    <property type="match status" value="1"/>
</dbReference>
<evidence type="ECO:0000313" key="3">
    <source>
        <dbReference type="EMBL" id="MBK6008414.1"/>
    </source>
</evidence>
<comment type="similarity">
    <text evidence="1">Belongs to the universal stress protein A family.</text>
</comment>
<dbReference type="RefSeq" id="WP_201175675.1">
    <property type="nucleotide sequence ID" value="NZ_JAEPWM010000010.1"/>
</dbReference>
<proteinExistence type="inferred from homology"/>
<dbReference type="PRINTS" id="PR01438">
    <property type="entry name" value="UNVRSLSTRESS"/>
</dbReference>
<protein>
    <submittedName>
        <fullName evidence="3">Universal stress protein</fullName>
    </submittedName>
</protein>
<evidence type="ECO:0000256" key="1">
    <source>
        <dbReference type="ARBA" id="ARBA00008791"/>
    </source>
</evidence>
<name>A0A934TVN8_9BURK</name>
<evidence type="ECO:0000313" key="4">
    <source>
        <dbReference type="Proteomes" id="UP000630528"/>
    </source>
</evidence>
<gene>
    <name evidence="3" type="ORF">JJB11_20090</name>
</gene>
<dbReference type="InterPro" id="IPR014729">
    <property type="entry name" value="Rossmann-like_a/b/a_fold"/>
</dbReference>
<accession>A0A934TVN8</accession>
<feature type="domain" description="UspA" evidence="2">
    <location>
        <begin position="3"/>
        <end position="139"/>
    </location>
</feature>
<dbReference type="InterPro" id="IPR006015">
    <property type="entry name" value="Universal_stress_UspA"/>
</dbReference>
<dbReference type="AlphaFoldDB" id="A0A934TVN8"/>
<comment type="caution">
    <text evidence="3">The sequence shown here is derived from an EMBL/GenBank/DDBJ whole genome shotgun (WGS) entry which is preliminary data.</text>
</comment>
<dbReference type="SUPFAM" id="SSF52402">
    <property type="entry name" value="Adenine nucleotide alpha hydrolases-like"/>
    <property type="match status" value="1"/>
</dbReference>
<reference evidence="3" key="2">
    <citation type="submission" date="2021-01" db="EMBL/GenBank/DDBJ databases">
        <authorList>
            <person name="Kang M."/>
        </authorList>
    </citation>
    <scope>NUCLEOTIDE SEQUENCE</scope>
    <source>
        <strain evidence="3">KACC 17527</strain>
    </source>
</reference>
<organism evidence="3 4">
    <name type="scientific">Ramlibacter ginsenosidimutans</name>
    <dbReference type="NCBI Taxonomy" id="502333"/>
    <lineage>
        <taxon>Bacteria</taxon>
        <taxon>Pseudomonadati</taxon>
        <taxon>Pseudomonadota</taxon>
        <taxon>Betaproteobacteria</taxon>
        <taxon>Burkholderiales</taxon>
        <taxon>Comamonadaceae</taxon>
        <taxon>Ramlibacter</taxon>
    </lineage>
</organism>
<dbReference type="Proteomes" id="UP000630528">
    <property type="component" value="Unassembled WGS sequence"/>
</dbReference>
<dbReference type="PANTHER" id="PTHR46268">
    <property type="entry name" value="STRESS RESPONSE PROTEIN NHAX"/>
    <property type="match status" value="1"/>
</dbReference>
<dbReference type="Gene3D" id="3.40.50.620">
    <property type="entry name" value="HUPs"/>
    <property type="match status" value="1"/>
</dbReference>
<dbReference type="Pfam" id="PF00582">
    <property type="entry name" value="Usp"/>
    <property type="match status" value="1"/>
</dbReference>
<dbReference type="InterPro" id="IPR006016">
    <property type="entry name" value="UspA"/>
</dbReference>